<protein>
    <submittedName>
        <fullName evidence="3">Uncharacterized protein</fullName>
    </submittedName>
</protein>
<dbReference type="Proteomes" id="UP001302126">
    <property type="component" value="Unassembled WGS sequence"/>
</dbReference>
<feature type="compositionally biased region" description="Gly residues" evidence="1">
    <location>
        <begin position="521"/>
        <end position="538"/>
    </location>
</feature>
<dbReference type="AlphaFoldDB" id="A0AAN7AH97"/>
<feature type="region of interest" description="Disordered" evidence="1">
    <location>
        <begin position="371"/>
        <end position="439"/>
    </location>
</feature>
<dbReference type="PANTHER" id="PTHR38848">
    <property type="entry name" value="G-PROTEIN COUPLED RECEPTORS FAMILY 3 PROFILE DOMAIN-CONTAINING PROTEIN"/>
    <property type="match status" value="1"/>
</dbReference>
<evidence type="ECO:0000256" key="1">
    <source>
        <dbReference type="SAM" id="MobiDB-lite"/>
    </source>
</evidence>
<evidence type="ECO:0000256" key="2">
    <source>
        <dbReference type="SAM" id="Phobius"/>
    </source>
</evidence>
<feature type="transmembrane region" description="Helical" evidence="2">
    <location>
        <begin position="106"/>
        <end position="124"/>
    </location>
</feature>
<feature type="transmembrane region" description="Helical" evidence="2">
    <location>
        <begin position="228"/>
        <end position="251"/>
    </location>
</feature>
<feature type="compositionally biased region" description="Polar residues" evidence="1">
    <location>
        <begin position="401"/>
        <end position="411"/>
    </location>
</feature>
<feature type="compositionally biased region" description="Polar residues" evidence="1">
    <location>
        <begin position="295"/>
        <end position="309"/>
    </location>
</feature>
<feature type="transmembrane region" description="Helical" evidence="2">
    <location>
        <begin position="186"/>
        <end position="207"/>
    </location>
</feature>
<feature type="compositionally biased region" description="Low complexity" evidence="1">
    <location>
        <begin position="284"/>
        <end position="294"/>
    </location>
</feature>
<evidence type="ECO:0000313" key="3">
    <source>
        <dbReference type="EMBL" id="KAK4186564.1"/>
    </source>
</evidence>
<keyword evidence="4" id="KW-1185">Reference proteome</keyword>
<proteinExistence type="predicted"/>
<feature type="compositionally biased region" description="Low complexity" evidence="1">
    <location>
        <begin position="376"/>
        <end position="389"/>
    </location>
</feature>
<keyword evidence="2" id="KW-0472">Membrane</keyword>
<feature type="transmembrane region" description="Helical" evidence="2">
    <location>
        <begin position="145"/>
        <end position="166"/>
    </location>
</feature>
<feature type="region of interest" description="Disordered" evidence="1">
    <location>
        <begin position="284"/>
        <end position="316"/>
    </location>
</feature>
<organism evidence="3 4">
    <name type="scientific">Podospora australis</name>
    <dbReference type="NCBI Taxonomy" id="1536484"/>
    <lineage>
        <taxon>Eukaryota</taxon>
        <taxon>Fungi</taxon>
        <taxon>Dikarya</taxon>
        <taxon>Ascomycota</taxon>
        <taxon>Pezizomycotina</taxon>
        <taxon>Sordariomycetes</taxon>
        <taxon>Sordariomycetidae</taxon>
        <taxon>Sordariales</taxon>
        <taxon>Podosporaceae</taxon>
        <taxon>Podospora</taxon>
    </lineage>
</organism>
<feature type="compositionally biased region" description="Polar residues" evidence="1">
    <location>
        <begin position="348"/>
        <end position="359"/>
    </location>
</feature>
<sequence length="538" mass="57607">MVPPAPWLALRDAVSLQPNGAVAVDDKYSEPLSGMVISVILAMVSLAMIASFLTQRFLAVKIWSDLPFVQWLVFAIYGDSFLFVFATGILQFGFGVGYSVSVCESAILLCLACYVTTKLIYMFLVEKAFIIRSGTKKDRLKSKLYIVNSFGMIGIYCVVVVLNFIYRITRVENGQCIIGMQRPAMIPLIAFDLLVNVYLTLVFLIPLSKTYSYKHFQQSQGGGRLRTVAMRTFVGCICTLTSSIVNLSVLMALDGEPGWVCLMCCNSDILFSAVVIQWVTSRDSTSSTSTSDQSHATITSRPPSHTATGTGPGGIEEDEDLLAVLQSSQRIRDTGKPHLNKHIPLASTRKQPSSTKLELVSSTEAIISDAAEIAKTSTQGSTTTRTNSRGDGEGEDGGSVSPGTTNRTTSIYDDKERQQPLAAPRSSYIATTTSDDHRYPRITPLARHTSEVRVDVDYGASLRSRSEIIDGDEDAKLGNSIVIGTGAGVGAGVDDTASGAGSGNGSGRRTRNSPWRYTENSGGGNNAGSGTGNGSGGL</sequence>
<comment type="caution">
    <text evidence="3">The sequence shown here is derived from an EMBL/GenBank/DDBJ whole genome shotgun (WGS) entry which is preliminary data.</text>
</comment>
<name>A0AAN7AH97_9PEZI</name>
<feature type="transmembrane region" description="Helical" evidence="2">
    <location>
        <begin position="71"/>
        <end position="94"/>
    </location>
</feature>
<gene>
    <name evidence="3" type="ORF">QBC35DRAFT_516091</name>
</gene>
<dbReference type="PANTHER" id="PTHR38848:SF3">
    <property type="entry name" value="G-PROTEIN COUPLED RECEPTORS FAMILY 3 PROFILE DOMAIN-CONTAINING PROTEIN"/>
    <property type="match status" value="1"/>
</dbReference>
<evidence type="ECO:0000313" key="4">
    <source>
        <dbReference type="Proteomes" id="UP001302126"/>
    </source>
</evidence>
<reference evidence="3" key="2">
    <citation type="submission" date="2023-05" db="EMBL/GenBank/DDBJ databases">
        <authorList>
            <consortium name="Lawrence Berkeley National Laboratory"/>
            <person name="Steindorff A."/>
            <person name="Hensen N."/>
            <person name="Bonometti L."/>
            <person name="Westerberg I."/>
            <person name="Brannstrom I.O."/>
            <person name="Guillou S."/>
            <person name="Cros-Aarteil S."/>
            <person name="Calhoun S."/>
            <person name="Haridas S."/>
            <person name="Kuo A."/>
            <person name="Mondo S."/>
            <person name="Pangilinan J."/>
            <person name="Riley R."/>
            <person name="Labutti K."/>
            <person name="Andreopoulos B."/>
            <person name="Lipzen A."/>
            <person name="Chen C."/>
            <person name="Yanf M."/>
            <person name="Daum C."/>
            <person name="Ng V."/>
            <person name="Clum A."/>
            <person name="Ohm R."/>
            <person name="Martin F."/>
            <person name="Silar P."/>
            <person name="Natvig D."/>
            <person name="Lalanne C."/>
            <person name="Gautier V."/>
            <person name="Ament-Velasquez S.L."/>
            <person name="Kruys A."/>
            <person name="Hutchinson M.I."/>
            <person name="Powell A.J."/>
            <person name="Barry K."/>
            <person name="Miller A.N."/>
            <person name="Grigoriev I.V."/>
            <person name="Debuchy R."/>
            <person name="Gladieux P."/>
            <person name="Thoren M.H."/>
            <person name="Johannesson H."/>
        </authorList>
    </citation>
    <scope>NUCLEOTIDE SEQUENCE</scope>
    <source>
        <strain evidence="3">PSN309</strain>
    </source>
</reference>
<keyword evidence="2" id="KW-1133">Transmembrane helix</keyword>
<feature type="region of interest" description="Disordered" evidence="1">
    <location>
        <begin position="331"/>
        <end position="359"/>
    </location>
</feature>
<reference evidence="3" key="1">
    <citation type="journal article" date="2023" name="Mol. Phylogenet. Evol.">
        <title>Genome-scale phylogeny and comparative genomics of the fungal order Sordariales.</title>
        <authorList>
            <person name="Hensen N."/>
            <person name="Bonometti L."/>
            <person name="Westerberg I."/>
            <person name="Brannstrom I.O."/>
            <person name="Guillou S."/>
            <person name="Cros-Aarteil S."/>
            <person name="Calhoun S."/>
            <person name="Haridas S."/>
            <person name="Kuo A."/>
            <person name="Mondo S."/>
            <person name="Pangilinan J."/>
            <person name="Riley R."/>
            <person name="LaButti K."/>
            <person name="Andreopoulos B."/>
            <person name="Lipzen A."/>
            <person name="Chen C."/>
            <person name="Yan M."/>
            <person name="Daum C."/>
            <person name="Ng V."/>
            <person name="Clum A."/>
            <person name="Steindorff A."/>
            <person name="Ohm R.A."/>
            <person name="Martin F."/>
            <person name="Silar P."/>
            <person name="Natvig D.O."/>
            <person name="Lalanne C."/>
            <person name="Gautier V."/>
            <person name="Ament-Velasquez S.L."/>
            <person name="Kruys A."/>
            <person name="Hutchinson M.I."/>
            <person name="Powell A.J."/>
            <person name="Barry K."/>
            <person name="Miller A.N."/>
            <person name="Grigoriev I.V."/>
            <person name="Debuchy R."/>
            <person name="Gladieux P."/>
            <person name="Hiltunen Thoren M."/>
            <person name="Johannesson H."/>
        </authorList>
    </citation>
    <scope>NUCLEOTIDE SEQUENCE</scope>
    <source>
        <strain evidence="3">PSN309</strain>
    </source>
</reference>
<feature type="region of interest" description="Disordered" evidence="1">
    <location>
        <begin position="490"/>
        <end position="538"/>
    </location>
</feature>
<keyword evidence="2" id="KW-0812">Transmembrane</keyword>
<dbReference type="EMBL" id="MU864420">
    <property type="protein sequence ID" value="KAK4186564.1"/>
    <property type="molecule type" value="Genomic_DNA"/>
</dbReference>
<accession>A0AAN7AH97</accession>
<feature type="transmembrane region" description="Helical" evidence="2">
    <location>
        <begin position="35"/>
        <end position="59"/>
    </location>
</feature>